<dbReference type="InterPro" id="IPR002654">
    <property type="entry name" value="Glyco_trans_25"/>
</dbReference>
<organism evidence="3 4">
    <name type="scientific">Prymnesium parvum</name>
    <name type="common">Toxic golden alga</name>
    <dbReference type="NCBI Taxonomy" id="97485"/>
    <lineage>
        <taxon>Eukaryota</taxon>
        <taxon>Haptista</taxon>
        <taxon>Haptophyta</taxon>
        <taxon>Prymnesiophyceae</taxon>
        <taxon>Prymnesiales</taxon>
        <taxon>Prymnesiaceae</taxon>
        <taxon>Prymnesium</taxon>
    </lineage>
</organism>
<keyword evidence="4" id="KW-1185">Reference proteome</keyword>
<evidence type="ECO:0000259" key="2">
    <source>
        <dbReference type="Pfam" id="PF01755"/>
    </source>
</evidence>
<accession>A0AB34IJY5</accession>
<sequence>MASNLLRLLIALQLGVTFTVHVLQNQDAYLRPHLAEGNANALSKPADEPRGGGVRFANGELLPAVQCIYYLALNGSKELPLFREQMQSLGMWDRVRVHLSLPDPEGKSAGCWRAHVGAWNAALQEGCTHTLILEEDVYFEEAVVEAGFDHANAFLANGTAYDMLFLGYSPEVDARDGDKMAPFQHLSRMGGSVAETHDEFKCIYKLRRWLCTQAYVISHAAMYRWRNLTYDVQTNIPIDFFLSSEPGYSDSAYFTVRPMMGFQRYHKPAVGVIESDTHTGSSYEVFKFIPGVVYSIIEPQLYSAKAKIISPAECLPPAQSYTWEGLSRNLFRILSSSLVSNADFCFPFAEALPAGAPQLPVIEIAPGFPNVTLPSGWPKSCLTLTDVLLQLSDAELPPLPFNATDLLERKQYFPKDSSGKV</sequence>
<evidence type="ECO:0000313" key="4">
    <source>
        <dbReference type="Proteomes" id="UP001515480"/>
    </source>
</evidence>
<dbReference type="AlphaFoldDB" id="A0AB34IJY5"/>
<reference evidence="3 4" key="1">
    <citation type="journal article" date="2024" name="Science">
        <title>Giant polyketide synthase enzymes in the biosynthesis of giant marine polyether toxins.</title>
        <authorList>
            <person name="Fallon T.R."/>
            <person name="Shende V.V."/>
            <person name="Wierzbicki I.H."/>
            <person name="Pendleton A.L."/>
            <person name="Watervoot N.F."/>
            <person name="Auber R.P."/>
            <person name="Gonzalez D.J."/>
            <person name="Wisecaver J.H."/>
            <person name="Moore B.S."/>
        </authorList>
    </citation>
    <scope>NUCLEOTIDE SEQUENCE [LARGE SCALE GENOMIC DNA]</scope>
    <source>
        <strain evidence="3 4">12B1</strain>
    </source>
</reference>
<dbReference type="Proteomes" id="UP001515480">
    <property type="component" value="Unassembled WGS sequence"/>
</dbReference>
<feature type="chain" id="PRO_5044301236" description="Glycosyl transferase family 25 domain-containing protein" evidence="1">
    <location>
        <begin position="20"/>
        <end position="421"/>
    </location>
</feature>
<feature type="signal peptide" evidence="1">
    <location>
        <begin position="1"/>
        <end position="19"/>
    </location>
</feature>
<keyword evidence="1" id="KW-0732">Signal</keyword>
<feature type="domain" description="Glycosyl transferase family 25" evidence="2">
    <location>
        <begin position="109"/>
        <end position="241"/>
    </location>
</feature>
<gene>
    <name evidence="3" type="ORF">AB1Y20_012638</name>
</gene>
<name>A0AB34IJY5_PRYPA</name>
<dbReference type="EMBL" id="JBGBPQ010000024">
    <property type="protein sequence ID" value="KAL1499957.1"/>
    <property type="molecule type" value="Genomic_DNA"/>
</dbReference>
<evidence type="ECO:0000313" key="3">
    <source>
        <dbReference type="EMBL" id="KAL1499957.1"/>
    </source>
</evidence>
<evidence type="ECO:0000256" key="1">
    <source>
        <dbReference type="SAM" id="SignalP"/>
    </source>
</evidence>
<protein>
    <recommendedName>
        <fullName evidence="2">Glycosyl transferase family 25 domain-containing protein</fullName>
    </recommendedName>
</protein>
<proteinExistence type="predicted"/>
<dbReference type="Pfam" id="PF01755">
    <property type="entry name" value="Glyco_transf_25"/>
    <property type="match status" value="1"/>
</dbReference>
<comment type="caution">
    <text evidence="3">The sequence shown here is derived from an EMBL/GenBank/DDBJ whole genome shotgun (WGS) entry which is preliminary data.</text>
</comment>